<accession>A0ABY8ENL5</accession>
<evidence type="ECO:0000256" key="1">
    <source>
        <dbReference type="ARBA" id="ARBA00022664"/>
    </source>
</evidence>
<dbReference type="EMBL" id="CP046234">
    <property type="protein sequence ID" value="WFD46594.1"/>
    <property type="molecule type" value="Genomic_DNA"/>
</dbReference>
<keyword evidence="2" id="KW-0862">Zinc</keyword>
<evidence type="ECO:0000259" key="4">
    <source>
        <dbReference type="PROSITE" id="PS50158"/>
    </source>
</evidence>
<keyword evidence="6" id="KW-1185">Reference proteome</keyword>
<dbReference type="PROSITE" id="PS50158">
    <property type="entry name" value="ZF_CCHC"/>
    <property type="match status" value="2"/>
</dbReference>
<feature type="compositionally biased region" description="Basic and acidic residues" evidence="3">
    <location>
        <begin position="96"/>
        <end position="118"/>
    </location>
</feature>
<feature type="compositionally biased region" description="Basic residues" evidence="3">
    <location>
        <begin position="48"/>
        <end position="61"/>
    </location>
</feature>
<dbReference type="InterPro" id="IPR036875">
    <property type="entry name" value="Znf_CCHC_sf"/>
</dbReference>
<keyword evidence="1" id="KW-0507">mRNA processing</keyword>
<dbReference type="Proteomes" id="UP000818624">
    <property type="component" value="Chromosome 1"/>
</dbReference>
<feature type="compositionally biased region" description="Basic and acidic residues" evidence="3">
    <location>
        <begin position="1"/>
        <end position="11"/>
    </location>
</feature>
<organism evidence="5 6">
    <name type="scientific">Malassezia furfur</name>
    <name type="common">Pityriasis versicolor infection agent</name>
    <name type="synonym">Pityrosporum furfur</name>
    <dbReference type="NCBI Taxonomy" id="55194"/>
    <lineage>
        <taxon>Eukaryota</taxon>
        <taxon>Fungi</taxon>
        <taxon>Dikarya</taxon>
        <taxon>Basidiomycota</taxon>
        <taxon>Ustilaginomycotina</taxon>
        <taxon>Malasseziomycetes</taxon>
        <taxon>Malasseziales</taxon>
        <taxon>Malasseziaceae</taxon>
        <taxon>Malassezia</taxon>
    </lineage>
</organism>
<evidence type="ECO:0000256" key="2">
    <source>
        <dbReference type="PROSITE-ProRule" id="PRU00047"/>
    </source>
</evidence>
<keyword evidence="2" id="KW-0863">Zinc-finger</keyword>
<dbReference type="SMART" id="SM00343">
    <property type="entry name" value="ZnF_C2HC"/>
    <property type="match status" value="4"/>
</dbReference>
<feature type="domain" description="CCHC-type" evidence="4">
    <location>
        <begin position="202"/>
        <end position="217"/>
    </location>
</feature>
<dbReference type="PANTHER" id="PTHR46242:SF1">
    <property type="entry name" value="ZINC FINGER CCHC DOMAIN-CONTAINING PROTEIN 9"/>
    <property type="match status" value="1"/>
</dbReference>
<sequence>MTRYTKLDGRRSIPSGHDVPSTDEPNDTHAPAEPQNTTSEESQDPKRLLKRAKLLRLKAKKTNSDETRAKHLQNAKALEQQANKLNGLRGSLGKRKKDEDAPRRNQRPRLDADQKSEFRRQMRAQERTSNMRCFVCRGTGHSAKNCPENVGTGSSSLTDVSSSKLGKDTVGICFRCGSTEHTLAKCRKPTPKDGDELPFATCYICTQKGHLASKCPQNQGHGVYPDGGSCKVCQSVEHLAKDCPLDPRRTSAAHSVEAGGVGMVSTDDIPVGADDDEFHLLARKRAQTQPKSGPAPSRKPAKKVVSF</sequence>
<dbReference type="Pfam" id="PF00098">
    <property type="entry name" value="zf-CCHC"/>
    <property type="match status" value="3"/>
</dbReference>
<dbReference type="PANTHER" id="PTHR46242">
    <property type="entry name" value="ZINC FINGER CCHC DOMAIN-CONTAINING PROTEIN 9 ZCCHC9"/>
    <property type="match status" value="1"/>
</dbReference>
<reference evidence="5 6" key="1">
    <citation type="journal article" date="2020" name="Elife">
        <title>Loss of centromere function drives karyotype evolution in closely related Malassezia species.</title>
        <authorList>
            <person name="Sankaranarayanan S.R."/>
            <person name="Ianiri G."/>
            <person name="Coelho M.A."/>
            <person name="Reza M.H."/>
            <person name="Thimmappa B.C."/>
            <person name="Ganguly P."/>
            <person name="Vadnala R.N."/>
            <person name="Sun S."/>
            <person name="Siddharthan R."/>
            <person name="Tellgren-Roth C."/>
            <person name="Dawson T.L."/>
            <person name="Heitman J."/>
            <person name="Sanyal K."/>
        </authorList>
    </citation>
    <scope>NUCLEOTIDE SEQUENCE [LARGE SCALE GENOMIC DNA]</scope>
    <source>
        <strain evidence="5">CBS14141</strain>
    </source>
</reference>
<protein>
    <recommendedName>
        <fullName evidence="4">CCHC-type domain-containing protein</fullName>
    </recommendedName>
</protein>
<evidence type="ECO:0000313" key="5">
    <source>
        <dbReference type="EMBL" id="WFD46594.1"/>
    </source>
</evidence>
<dbReference type="Gene3D" id="4.10.60.10">
    <property type="entry name" value="Zinc finger, CCHC-type"/>
    <property type="match status" value="2"/>
</dbReference>
<dbReference type="SUPFAM" id="SSF57756">
    <property type="entry name" value="Retrovirus zinc finger-like domains"/>
    <property type="match status" value="2"/>
</dbReference>
<evidence type="ECO:0000313" key="6">
    <source>
        <dbReference type="Proteomes" id="UP000818624"/>
    </source>
</evidence>
<name>A0ABY8ENL5_MALFU</name>
<feature type="region of interest" description="Disordered" evidence="3">
    <location>
        <begin position="283"/>
        <end position="307"/>
    </location>
</feature>
<proteinExistence type="predicted"/>
<feature type="domain" description="CCHC-type" evidence="4">
    <location>
        <begin position="132"/>
        <end position="148"/>
    </location>
</feature>
<dbReference type="InterPro" id="IPR001878">
    <property type="entry name" value="Znf_CCHC"/>
</dbReference>
<gene>
    <name evidence="5" type="ORF">GLX27_001231</name>
</gene>
<keyword evidence="2" id="KW-0479">Metal-binding</keyword>
<dbReference type="InterPro" id="IPR042246">
    <property type="entry name" value="ZCCHC9"/>
</dbReference>
<evidence type="ECO:0000256" key="3">
    <source>
        <dbReference type="SAM" id="MobiDB-lite"/>
    </source>
</evidence>
<feature type="region of interest" description="Disordered" evidence="3">
    <location>
        <begin position="1"/>
        <end position="118"/>
    </location>
</feature>